<organism evidence="4 5">
    <name type="scientific">Ethanoligenens harbinense (strain DSM 18485 / JCM 12961 / CGMCC 1.5033 / YUAN-3)</name>
    <dbReference type="NCBI Taxonomy" id="663278"/>
    <lineage>
        <taxon>Bacteria</taxon>
        <taxon>Bacillati</taxon>
        <taxon>Bacillota</taxon>
        <taxon>Clostridia</taxon>
        <taxon>Eubacteriales</taxon>
        <taxon>Oscillospiraceae</taxon>
        <taxon>Ethanoligenens</taxon>
    </lineage>
</organism>
<dbReference type="Pfam" id="PF04026">
    <property type="entry name" value="SpoVG"/>
    <property type="match status" value="1"/>
</dbReference>
<proteinExistence type="predicted"/>
<dbReference type="GO" id="GO:0030435">
    <property type="term" value="P:sporulation resulting in formation of a cellular spore"/>
    <property type="evidence" value="ECO:0007669"/>
    <property type="project" value="InterPro"/>
</dbReference>
<dbReference type="PANTHER" id="PTHR38429:SF1">
    <property type="entry name" value="SEPTATION PROTEIN SPOVG-RELATED"/>
    <property type="match status" value="1"/>
</dbReference>
<dbReference type="STRING" id="663278.Ethha_2446"/>
<keyword evidence="2" id="KW-0717">Septation</keyword>
<reference evidence="4 5" key="1">
    <citation type="submission" date="2010-12" db="EMBL/GenBank/DDBJ databases">
        <title>Complete sequence of Ethanoligenens harbinense YUAN-3.</title>
        <authorList>
            <person name="Lucas S."/>
            <person name="Copeland A."/>
            <person name="Lapidus A."/>
            <person name="Cheng J.-F."/>
            <person name="Bruce D."/>
            <person name="Goodwin L."/>
            <person name="Pitluck S."/>
            <person name="Chertkov O."/>
            <person name="Misra M."/>
            <person name="Detter J.C."/>
            <person name="Han C."/>
            <person name="Tapia R."/>
            <person name="Land M."/>
            <person name="Hauser L."/>
            <person name="Jeffries C."/>
            <person name="Kyrpides N."/>
            <person name="Ivanova N."/>
            <person name="Mikhailova N."/>
            <person name="Wang A."/>
            <person name="Mouttaki H."/>
            <person name="He Z."/>
            <person name="Zhou J."/>
            <person name="Hemme C.L."/>
            <person name="Woyke T."/>
        </authorList>
    </citation>
    <scope>NUCLEOTIDE SEQUENCE [LARGE SCALE GENOMIC DNA]</scope>
    <source>
        <strain evidence="5">DSM 18485 / JCM 12961 / CGMCC 1.5033 / YUAN-3</strain>
    </source>
</reference>
<dbReference type="KEGG" id="eha:Ethha_2446"/>
<dbReference type="Proteomes" id="UP000001551">
    <property type="component" value="Chromosome"/>
</dbReference>
<gene>
    <name evidence="4" type="ordered locus">Ethha_2446</name>
</gene>
<dbReference type="eggNOG" id="COG2088">
    <property type="taxonomic scope" value="Bacteria"/>
</dbReference>
<keyword evidence="5" id="KW-1185">Reference proteome</keyword>
<evidence type="ECO:0000313" key="4">
    <source>
        <dbReference type="EMBL" id="ADU27941.1"/>
    </source>
</evidence>
<dbReference type="InterPro" id="IPR007170">
    <property type="entry name" value="SpoVG"/>
</dbReference>
<keyword evidence="3" id="KW-0131">Cell cycle</keyword>
<dbReference type="EMBL" id="CP002400">
    <property type="protein sequence ID" value="ADU27941.1"/>
    <property type="molecule type" value="Genomic_DNA"/>
</dbReference>
<dbReference type="GO" id="GO:0000917">
    <property type="term" value="P:division septum assembly"/>
    <property type="evidence" value="ECO:0007669"/>
    <property type="project" value="UniProtKB-KW"/>
</dbReference>
<evidence type="ECO:0000256" key="1">
    <source>
        <dbReference type="ARBA" id="ARBA00022618"/>
    </source>
</evidence>
<dbReference type="RefSeq" id="WP_013486284.1">
    <property type="nucleotide sequence ID" value="NC_014828.1"/>
</dbReference>
<evidence type="ECO:0000256" key="2">
    <source>
        <dbReference type="ARBA" id="ARBA00023210"/>
    </source>
</evidence>
<dbReference type="SUPFAM" id="SSF160537">
    <property type="entry name" value="SpoVG-like"/>
    <property type="match status" value="1"/>
</dbReference>
<keyword evidence="1" id="KW-0132">Cell division</keyword>
<dbReference type="HOGENOM" id="CLU_103669_2_1_9"/>
<accession>E6U5S4</accession>
<dbReference type="AlphaFoldDB" id="E6U5S4"/>
<sequence length="91" mass="10425">MTITKVIIRKLFDGPKIKGIASIIVDDEFTIHDIKIIEGVERLFCAMPNRHSEDGRYQDIVHPISQEARQKIEEAILEEYYSAIHQEATAS</sequence>
<dbReference type="Gene3D" id="3.30.1120.40">
    <property type="entry name" value="Stage V sporulation protein G"/>
    <property type="match status" value="1"/>
</dbReference>
<dbReference type="InterPro" id="IPR036751">
    <property type="entry name" value="SpoVG_sf"/>
</dbReference>
<dbReference type="PANTHER" id="PTHR38429">
    <property type="entry name" value="SEPTATION PROTEIN SPOVG-RELATED"/>
    <property type="match status" value="1"/>
</dbReference>
<evidence type="ECO:0000256" key="3">
    <source>
        <dbReference type="ARBA" id="ARBA00023306"/>
    </source>
</evidence>
<name>E6U5S4_ETHHY</name>
<evidence type="ECO:0000313" key="5">
    <source>
        <dbReference type="Proteomes" id="UP000001551"/>
    </source>
</evidence>
<protein>
    <submittedName>
        <fullName evidence="4">SpoVG family protein</fullName>
    </submittedName>
</protein>